<protein>
    <submittedName>
        <fullName evidence="2">Uncharacterized protein</fullName>
    </submittedName>
</protein>
<evidence type="ECO:0000256" key="1">
    <source>
        <dbReference type="ARBA" id="ARBA00008383"/>
    </source>
</evidence>
<evidence type="ECO:0000313" key="3">
    <source>
        <dbReference type="Proteomes" id="UP001437256"/>
    </source>
</evidence>
<evidence type="ECO:0000313" key="2">
    <source>
        <dbReference type="EMBL" id="KAL0066019.1"/>
    </source>
</evidence>
<dbReference type="Gene3D" id="3.40.50.10540">
    <property type="entry name" value="Crotonobetainyl-coa:carnitine coa-transferase, domain 1"/>
    <property type="match status" value="1"/>
</dbReference>
<sequence>MSPLITDLNVDGKNLTFLDLPELSRWFPSTSTSPHDISRTNIYKTKDGRFYHVHGSLNPKPSQTALGIPEGYQPAAGETPHSIYETKVSQYNSEDLDALMNDEYRQAGTICQSVDEFLSSEHGKASAHVGLYELHHFPNPITEAILIIELTRIVAGPTIGRDLAELGASVMRITSPNVADMHVLNFDMGWGKWSGYLNLKSGEDRERLKELIAEADVVVDGYRPGVMEKWGFGKEDVLKMTEGREKGIVMFMRIVMGGTGRCRIARDGNRLVMRTGVSGAIGVLQALIERAEKGGSFVVEAAINYYSEWLVRTCRTYPPEIWEQVWAKHGKPVFHHTDHMQTTIPAMVGLLKANTPDLFNSTFFEIRDRGALGVKSKSVKPILQFPNGMVKLGFNVGCGANGVDKARWPEDLMTETVV</sequence>
<dbReference type="PANTHER" id="PTHR48229:SF2">
    <property type="entry name" value="CAIB_BAIF FAMILY PROTEIN"/>
    <property type="match status" value="1"/>
</dbReference>
<dbReference type="InterPro" id="IPR003673">
    <property type="entry name" value="CoA-Trfase_fam_III"/>
</dbReference>
<name>A0ABR2ZXX9_9AGAR</name>
<dbReference type="Proteomes" id="UP001437256">
    <property type="component" value="Unassembled WGS sequence"/>
</dbReference>
<dbReference type="SUPFAM" id="SSF89796">
    <property type="entry name" value="CoA-transferase family III (CaiB/BaiF)"/>
    <property type="match status" value="2"/>
</dbReference>
<dbReference type="InterPro" id="IPR023606">
    <property type="entry name" value="CoA-Trfase_III_dom_1_sf"/>
</dbReference>
<dbReference type="Pfam" id="PF02515">
    <property type="entry name" value="CoA_transf_3"/>
    <property type="match status" value="1"/>
</dbReference>
<accession>A0ABR2ZXX9</accession>
<reference evidence="2 3" key="1">
    <citation type="submission" date="2024-05" db="EMBL/GenBank/DDBJ databases">
        <title>A draft genome resource for the thread blight pathogen Marasmius tenuissimus strain MS-2.</title>
        <authorList>
            <person name="Yulfo-Soto G.E."/>
            <person name="Baruah I.K."/>
            <person name="Amoako-Attah I."/>
            <person name="Bukari Y."/>
            <person name="Meinhardt L.W."/>
            <person name="Bailey B.A."/>
            <person name="Cohen S.P."/>
        </authorList>
    </citation>
    <scope>NUCLEOTIDE SEQUENCE [LARGE SCALE GENOMIC DNA]</scope>
    <source>
        <strain evidence="2 3">MS-2</strain>
    </source>
</reference>
<dbReference type="InterPro" id="IPR052985">
    <property type="entry name" value="CoA-trans_III_biosynth/detox"/>
</dbReference>
<gene>
    <name evidence="2" type="ORF">AAF712_007009</name>
</gene>
<comment type="caution">
    <text evidence="2">The sequence shown here is derived from an EMBL/GenBank/DDBJ whole genome shotgun (WGS) entry which is preliminary data.</text>
</comment>
<comment type="similarity">
    <text evidence="1">Belongs to the CoA-transferase III family.</text>
</comment>
<dbReference type="EMBL" id="JBBXMP010000040">
    <property type="protein sequence ID" value="KAL0066019.1"/>
    <property type="molecule type" value="Genomic_DNA"/>
</dbReference>
<keyword evidence="3" id="KW-1185">Reference proteome</keyword>
<proteinExistence type="inferred from homology"/>
<dbReference type="PANTHER" id="PTHR48229">
    <property type="entry name" value="CAIB/BAIF FAMILY ENZYME (AFU_ORTHOLOGUE AFUA_1G05360)-RELATED"/>
    <property type="match status" value="1"/>
</dbReference>
<organism evidence="2 3">
    <name type="scientific">Marasmius tenuissimus</name>
    <dbReference type="NCBI Taxonomy" id="585030"/>
    <lineage>
        <taxon>Eukaryota</taxon>
        <taxon>Fungi</taxon>
        <taxon>Dikarya</taxon>
        <taxon>Basidiomycota</taxon>
        <taxon>Agaricomycotina</taxon>
        <taxon>Agaricomycetes</taxon>
        <taxon>Agaricomycetidae</taxon>
        <taxon>Agaricales</taxon>
        <taxon>Marasmiineae</taxon>
        <taxon>Marasmiaceae</taxon>
        <taxon>Marasmius</taxon>
    </lineage>
</organism>